<keyword evidence="3" id="KW-0804">Transcription</keyword>
<dbReference type="Pfam" id="PF00440">
    <property type="entry name" value="TetR_N"/>
    <property type="match status" value="1"/>
</dbReference>
<dbReference type="EMBL" id="CP019437">
    <property type="protein sequence ID" value="AQS48793.1"/>
    <property type="molecule type" value="Genomic_DNA"/>
</dbReference>
<keyword evidence="1" id="KW-0805">Transcription regulation</keyword>
<keyword evidence="2 4" id="KW-0238">DNA-binding</keyword>
<dbReference type="InterPro" id="IPR050109">
    <property type="entry name" value="HTH-type_TetR-like_transc_reg"/>
</dbReference>
<dbReference type="Pfam" id="PF16859">
    <property type="entry name" value="TetR_C_11"/>
    <property type="match status" value="1"/>
</dbReference>
<accession>A0ABN4XH82</accession>
<evidence type="ECO:0000313" key="7">
    <source>
        <dbReference type="Proteomes" id="UP000185622"/>
    </source>
</evidence>
<feature type="domain" description="HTH tetR-type" evidence="5">
    <location>
        <begin position="16"/>
        <end position="76"/>
    </location>
</feature>
<dbReference type="InterPro" id="IPR009057">
    <property type="entry name" value="Homeodomain-like_sf"/>
</dbReference>
<dbReference type="PRINTS" id="PR00455">
    <property type="entry name" value="HTHTETR"/>
</dbReference>
<dbReference type="PROSITE" id="PS01081">
    <property type="entry name" value="HTH_TETR_1"/>
    <property type="match status" value="1"/>
</dbReference>
<dbReference type="SUPFAM" id="SSF48498">
    <property type="entry name" value="Tetracyclin repressor-like, C-terminal domain"/>
    <property type="match status" value="1"/>
</dbReference>
<proteinExistence type="predicted"/>
<dbReference type="PANTHER" id="PTHR30055:SF234">
    <property type="entry name" value="HTH-TYPE TRANSCRIPTIONAL REGULATOR BETI"/>
    <property type="match status" value="1"/>
</dbReference>
<evidence type="ECO:0000256" key="4">
    <source>
        <dbReference type="PROSITE-ProRule" id="PRU00335"/>
    </source>
</evidence>
<evidence type="ECO:0000256" key="1">
    <source>
        <dbReference type="ARBA" id="ARBA00023015"/>
    </source>
</evidence>
<organism evidence="6 7">
    <name type="scientific">Thioclava nitratireducens</name>
    <dbReference type="NCBI Taxonomy" id="1915078"/>
    <lineage>
        <taxon>Bacteria</taxon>
        <taxon>Pseudomonadati</taxon>
        <taxon>Pseudomonadota</taxon>
        <taxon>Alphaproteobacteria</taxon>
        <taxon>Rhodobacterales</taxon>
        <taxon>Paracoccaceae</taxon>
        <taxon>Thioclava</taxon>
    </lineage>
</organism>
<dbReference type="InterPro" id="IPR011075">
    <property type="entry name" value="TetR_C"/>
</dbReference>
<dbReference type="InterPro" id="IPR036271">
    <property type="entry name" value="Tet_transcr_reg_TetR-rel_C_sf"/>
</dbReference>
<reference evidence="6 7" key="1">
    <citation type="submission" date="2017-01" db="EMBL/GenBank/DDBJ databases">
        <title>The complete genome sequence of a sulfur-oxidizing marine bacterium Thioclava sp. 25B10_4T.</title>
        <authorList>
            <person name="Liu Y."/>
            <person name="Lai Q."/>
            <person name="Shao Z."/>
        </authorList>
    </citation>
    <scope>NUCLEOTIDE SEQUENCE [LARGE SCALE GENOMIC DNA]</scope>
    <source>
        <strain evidence="6 7">25B10_4</strain>
    </source>
</reference>
<name>A0ABN4XH82_9RHOB</name>
<protein>
    <submittedName>
        <fullName evidence="6">TetR family transcriptional regulator</fullName>
    </submittedName>
</protein>
<dbReference type="Gene3D" id="1.10.357.10">
    <property type="entry name" value="Tetracycline Repressor, domain 2"/>
    <property type="match status" value="1"/>
</dbReference>
<dbReference type="PROSITE" id="PS50977">
    <property type="entry name" value="HTH_TETR_2"/>
    <property type="match status" value="1"/>
</dbReference>
<evidence type="ECO:0000256" key="2">
    <source>
        <dbReference type="ARBA" id="ARBA00023125"/>
    </source>
</evidence>
<evidence type="ECO:0000259" key="5">
    <source>
        <dbReference type="PROSITE" id="PS50977"/>
    </source>
</evidence>
<dbReference type="InterPro" id="IPR023772">
    <property type="entry name" value="DNA-bd_HTH_TetR-type_CS"/>
</dbReference>
<sequence>MTTSDSPEPKFRRRAEARPDEVLDAALTLFEEKGYAHTSVAQIAKTAGLSKGAVYLYFPSKQAILEGLVRRAVSPIAARAQALVELSSDDARGTLRALFSLIATSLSDPKVLAIPKVVIREAVVAPEIAAMYRREVFDHVLPAATEMVRQGIASGQLRPVDPELTLRSVIGPIVVHLLLAEIFNVVPEGGLAIDQLIENHLDILFHGVFLSTEGSTDA</sequence>
<dbReference type="SUPFAM" id="SSF46689">
    <property type="entry name" value="Homeodomain-like"/>
    <property type="match status" value="1"/>
</dbReference>
<evidence type="ECO:0000313" key="6">
    <source>
        <dbReference type="EMBL" id="AQS48793.1"/>
    </source>
</evidence>
<feature type="DNA-binding region" description="H-T-H motif" evidence="4">
    <location>
        <begin position="39"/>
        <end position="58"/>
    </location>
</feature>
<gene>
    <name evidence="6" type="ORF">BMG03_14060</name>
</gene>
<keyword evidence="7" id="KW-1185">Reference proteome</keyword>
<dbReference type="RefSeq" id="WP_075775610.1">
    <property type="nucleotide sequence ID" value="NZ_CP019437.1"/>
</dbReference>
<dbReference type="PANTHER" id="PTHR30055">
    <property type="entry name" value="HTH-TYPE TRANSCRIPTIONAL REGULATOR RUTR"/>
    <property type="match status" value="1"/>
</dbReference>
<evidence type="ECO:0000256" key="3">
    <source>
        <dbReference type="ARBA" id="ARBA00023163"/>
    </source>
</evidence>
<dbReference type="Proteomes" id="UP000185622">
    <property type="component" value="Chromosome"/>
</dbReference>
<dbReference type="InterPro" id="IPR001647">
    <property type="entry name" value="HTH_TetR"/>
</dbReference>